<dbReference type="CDD" id="cd13761">
    <property type="entry name" value="TGF_beta_BMP5_like"/>
    <property type="match status" value="1"/>
</dbReference>
<feature type="signal peptide" evidence="9">
    <location>
        <begin position="1"/>
        <end position="22"/>
    </location>
</feature>
<evidence type="ECO:0000313" key="11">
    <source>
        <dbReference type="EMBL" id="MBY72218.1"/>
    </source>
</evidence>
<keyword evidence="5 8" id="KW-0339">Growth factor</keyword>
<keyword evidence="3" id="KW-0964">Secreted</keyword>
<dbReference type="RefSeq" id="XP_025424469.1">
    <property type="nucleotide sequence ID" value="XM_025568684.1"/>
</dbReference>
<feature type="chain" id="PRO_5044579015" evidence="9">
    <location>
        <begin position="23"/>
        <end position="370"/>
    </location>
</feature>
<proteinExistence type="inferred from homology"/>
<dbReference type="PROSITE" id="PS51362">
    <property type="entry name" value="TGF_BETA_2"/>
    <property type="match status" value="1"/>
</dbReference>
<evidence type="ECO:0000256" key="4">
    <source>
        <dbReference type="ARBA" id="ARBA00022729"/>
    </source>
</evidence>
<dbReference type="InterPro" id="IPR001111">
    <property type="entry name" value="TGF-b_propeptide"/>
</dbReference>
<organism evidence="11">
    <name type="scientific">Sipha flava</name>
    <name type="common">yellow sugarcane aphid</name>
    <dbReference type="NCBI Taxonomy" id="143950"/>
    <lineage>
        <taxon>Eukaryota</taxon>
        <taxon>Metazoa</taxon>
        <taxon>Ecdysozoa</taxon>
        <taxon>Arthropoda</taxon>
        <taxon>Hexapoda</taxon>
        <taxon>Insecta</taxon>
        <taxon>Pterygota</taxon>
        <taxon>Neoptera</taxon>
        <taxon>Paraneoptera</taxon>
        <taxon>Hemiptera</taxon>
        <taxon>Sternorrhyncha</taxon>
        <taxon>Aphidomorpha</taxon>
        <taxon>Aphidoidea</taxon>
        <taxon>Aphididae</taxon>
        <taxon>Sipha</taxon>
    </lineage>
</organism>
<dbReference type="InterPro" id="IPR015615">
    <property type="entry name" value="TGF-beta-rel"/>
</dbReference>
<dbReference type="OrthoDB" id="5987191at2759"/>
<keyword evidence="12" id="KW-1185">Reference proteome</keyword>
<dbReference type="Gene3D" id="2.60.120.970">
    <property type="match status" value="1"/>
</dbReference>
<dbReference type="Pfam" id="PF00688">
    <property type="entry name" value="TGFb_propeptide"/>
    <property type="match status" value="1"/>
</dbReference>
<dbReference type="InterPro" id="IPR029034">
    <property type="entry name" value="Cystine-knot_cytokine"/>
</dbReference>
<comment type="similarity">
    <text evidence="2 8">Belongs to the TGF-beta family.</text>
</comment>
<dbReference type="PANTHER" id="PTHR11848:SF263">
    <property type="entry name" value="PROTEIN DECAPENTAPLEGIC"/>
    <property type="match status" value="1"/>
</dbReference>
<dbReference type="GO" id="GO:0005125">
    <property type="term" value="F:cytokine activity"/>
    <property type="evidence" value="ECO:0007669"/>
    <property type="project" value="TreeGrafter"/>
</dbReference>
<dbReference type="Pfam" id="PF00019">
    <property type="entry name" value="TGF_beta"/>
    <property type="match status" value="1"/>
</dbReference>
<dbReference type="InterPro" id="IPR017948">
    <property type="entry name" value="TGFb_CS"/>
</dbReference>
<dbReference type="PRINTS" id="PR00669">
    <property type="entry name" value="INHIBINA"/>
</dbReference>
<evidence type="ECO:0000256" key="8">
    <source>
        <dbReference type="RuleBase" id="RU000354"/>
    </source>
</evidence>
<dbReference type="FunFam" id="2.10.90.10:FF:000001">
    <property type="entry name" value="Bone morphogenetic protein 4"/>
    <property type="match status" value="1"/>
</dbReference>
<dbReference type="Gene3D" id="2.10.90.10">
    <property type="entry name" value="Cystine-knot cytokines"/>
    <property type="match status" value="1"/>
</dbReference>
<keyword evidence="7" id="KW-0325">Glycoprotein</keyword>
<protein>
    <submittedName>
        <fullName evidence="11 13">Protein decapentaplegic</fullName>
    </submittedName>
</protein>
<gene>
    <name evidence="11" type="primary">dpp_0</name>
    <name evidence="13" type="synonym">LOC112693563</name>
    <name evidence="11" type="ORF">g.22996</name>
</gene>
<reference evidence="13" key="2">
    <citation type="submission" date="2025-04" db="UniProtKB">
        <authorList>
            <consortium name="RefSeq"/>
        </authorList>
    </citation>
    <scope>IDENTIFICATION</scope>
    <source>
        <tissue evidence="13">Whole body</tissue>
    </source>
</reference>
<evidence type="ECO:0000313" key="12">
    <source>
        <dbReference type="Proteomes" id="UP000694846"/>
    </source>
</evidence>
<dbReference type="SMART" id="SM00204">
    <property type="entry name" value="TGFB"/>
    <property type="match status" value="1"/>
</dbReference>
<dbReference type="PANTHER" id="PTHR11848">
    <property type="entry name" value="TGF-BETA FAMILY"/>
    <property type="match status" value="1"/>
</dbReference>
<dbReference type="GO" id="GO:0008083">
    <property type="term" value="F:growth factor activity"/>
    <property type="evidence" value="ECO:0007669"/>
    <property type="project" value="UniProtKB-KW"/>
</dbReference>
<dbReference type="GO" id="GO:0005615">
    <property type="term" value="C:extracellular space"/>
    <property type="evidence" value="ECO:0007669"/>
    <property type="project" value="TreeGrafter"/>
</dbReference>
<keyword evidence="6" id="KW-1015">Disulfide bond</keyword>
<accession>A0A2S2Q3C2</accession>
<name>A0A2S2Q3C2_9HEMI</name>
<dbReference type="InterPro" id="IPR001839">
    <property type="entry name" value="TGF-b_C"/>
</dbReference>
<evidence type="ECO:0000256" key="1">
    <source>
        <dbReference type="ARBA" id="ARBA00004613"/>
    </source>
</evidence>
<feature type="domain" description="TGF-beta family profile" evidence="10">
    <location>
        <begin position="251"/>
        <end position="370"/>
    </location>
</feature>
<evidence type="ECO:0000259" key="10">
    <source>
        <dbReference type="PROSITE" id="PS51362"/>
    </source>
</evidence>
<comment type="subcellular location">
    <subcellularLocation>
        <location evidence="1">Secreted</location>
    </subcellularLocation>
</comment>
<dbReference type="EMBL" id="GGMS01003015">
    <property type="protein sequence ID" value="MBY72218.1"/>
    <property type="molecule type" value="Transcribed_RNA"/>
</dbReference>
<dbReference type="PROSITE" id="PS00250">
    <property type="entry name" value="TGF_BETA_1"/>
    <property type="match status" value="1"/>
</dbReference>
<dbReference type="AlphaFoldDB" id="A0A2S2Q3C2"/>
<reference evidence="11" key="1">
    <citation type="submission" date="2018-04" db="EMBL/GenBank/DDBJ databases">
        <title>Transcriptome assembly of Sipha flava.</title>
        <authorList>
            <person name="Scully E.D."/>
            <person name="Geib S.M."/>
            <person name="Palmer N.A."/>
            <person name="Koch K."/>
            <person name="Bradshaw J."/>
            <person name="Heng-Moss T."/>
            <person name="Sarath G."/>
        </authorList>
    </citation>
    <scope>NUCLEOTIDE SEQUENCE</scope>
</reference>
<sequence length="370" mass="41900">MTSGMMIILLLLMTMFLRTGLTAIVGFEAVENHLLMKLGMNRRPVADKNVRIPSATMKLYRAMLEENTMTTHFPLPGLHTSSANTVRTYPDQGSVPSNPKSQRYRLQFDISALPERERVKAAEVRITMSFDSERRRDDEFVHILVHDIVKPGARGLSKPTLRLMDSKSLRLSSSTSESQEISFDVTPAMERLSETNFDENHGVLIECVTVSGSRTRLIDVFDFRSSAKPLLMVYTDDGTSQRNALADVTRRTKRSADEPKKKPKKKKICQRLPLYVDFRDVGFSDWIHAPQGYDAYYCHGECTFPLANHMNASNHAVMQTLMNSINPLAVPKACCIPTKLRPETLLYVDDDQKLVMKTYPDMVVDECGCR</sequence>
<evidence type="ECO:0000256" key="3">
    <source>
        <dbReference type="ARBA" id="ARBA00022525"/>
    </source>
</evidence>
<dbReference type="Proteomes" id="UP000694846">
    <property type="component" value="Unplaced"/>
</dbReference>
<evidence type="ECO:0000256" key="5">
    <source>
        <dbReference type="ARBA" id="ARBA00023030"/>
    </source>
</evidence>
<keyword evidence="4 9" id="KW-0732">Signal</keyword>
<evidence type="ECO:0000256" key="9">
    <source>
        <dbReference type="SAM" id="SignalP"/>
    </source>
</evidence>
<dbReference type="SUPFAM" id="SSF57501">
    <property type="entry name" value="Cystine-knot cytokines"/>
    <property type="match status" value="1"/>
</dbReference>
<evidence type="ECO:0000256" key="6">
    <source>
        <dbReference type="ARBA" id="ARBA00023157"/>
    </source>
</evidence>
<evidence type="ECO:0000256" key="7">
    <source>
        <dbReference type="ARBA" id="ARBA00023180"/>
    </source>
</evidence>
<evidence type="ECO:0000256" key="2">
    <source>
        <dbReference type="ARBA" id="ARBA00006656"/>
    </source>
</evidence>
<evidence type="ECO:0000313" key="13">
    <source>
        <dbReference type="RefSeq" id="XP_025424469.1"/>
    </source>
</evidence>